<dbReference type="Proteomes" id="UP000236731">
    <property type="component" value="Unassembled WGS sequence"/>
</dbReference>
<dbReference type="OrthoDB" id="9766256at2"/>
<feature type="chain" id="PRO_5009287008" evidence="1">
    <location>
        <begin position="26"/>
        <end position="524"/>
    </location>
</feature>
<proteinExistence type="predicted"/>
<organism evidence="2 3">
    <name type="scientific">Sphingobacterium lactis</name>
    <dbReference type="NCBI Taxonomy" id="797291"/>
    <lineage>
        <taxon>Bacteria</taxon>
        <taxon>Pseudomonadati</taxon>
        <taxon>Bacteroidota</taxon>
        <taxon>Sphingobacteriia</taxon>
        <taxon>Sphingobacteriales</taxon>
        <taxon>Sphingobacteriaceae</taxon>
        <taxon>Sphingobacterium</taxon>
    </lineage>
</organism>
<dbReference type="InterPro" id="IPR041662">
    <property type="entry name" value="SusD-like_2"/>
</dbReference>
<dbReference type="Gene3D" id="1.25.40.390">
    <property type="match status" value="1"/>
</dbReference>
<evidence type="ECO:0000256" key="1">
    <source>
        <dbReference type="SAM" id="SignalP"/>
    </source>
</evidence>
<dbReference type="AlphaFoldDB" id="A0A1H5VAJ8"/>
<gene>
    <name evidence="2" type="ORF">SAMN05421877_10347</name>
</gene>
<reference evidence="3" key="1">
    <citation type="submission" date="2016-10" db="EMBL/GenBank/DDBJ databases">
        <authorList>
            <person name="Varghese N."/>
            <person name="Submissions S."/>
        </authorList>
    </citation>
    <scope>NUCLEOTIDE SEQUENCE [LARGE SCALE GENOMIC DNA]</scope>
    <source>
        <strain evidence="3">DSM 22361</strain>
    </source>
</reference>
<dbReference type="SUPFAM" id="SSF48452">
    <property type="entry name" value="TPR-like"/>
    <property type="match status" value="1"/>
</dbReference>
<dbReference type="Pfam" id="PF12771">
    <property type="entry name" value="SusD-like_2"/>
    <property type="match status" value="1"/>
</dbReference>
<evidence type="ECO:0000313" key="2">
    <source>
        <dbReference type="EMBL" id="SEF83467.1"/>
    </source>
</evidence>
<feature type="signal peptide" evidence="1">
    <location>
        <begin position="1"/>
        <end position="25"/>
    </location>
</feature>
<keyword evidence="1" id="KW-0732">Signal</keyword>
<dbReference type="RefSeq" id="WP_103905432.1">
    <property type="nucleotide sequence ID" value="NZ_CP049246.1"/>
</dbReference>
<name>A0A1H5VAJ8_9SPHI</name>
<sequence length="524" mass="57590">MKINKTKYLSLALVGAMFLGSCNKALDINDNPNSPTESTPALVMPQALVATANSMLTYHIYGSNLVGYRANAGGYSGWGTLLNYDFTNADYSGLWSTTYDILTDFDYVVNKTKEDQANQDYYFASLVLKAYNFSLLVDTYNDVPYSEALKGNEILNPKYDKAQDIYIDLAKNLDLAINYFKTASTSSSFKSSDVLFKGTSASWAKFANTLKLRLVLKGQGKVNFANATIDASIGVLDNDAIVNPGFSKQDGKQNPWWGNYAYNAAGTNVTGNAHIPTPYLMAFYNGTKLDDEERANLIFVNGVTTNVNQLGYENNPPTGYLPSAWLTKPETGTLSATNYRGYGAVKGPKAGQPIMLASEASFLAAEAVLKGLLSGDAEAYFKKGVKQSYEYLRKDESDKVIAGTDAEAFYVDYVAKNAGSKLANFSLNSSNEEKLEAIITQKYIAFNALFGHEAWNEYRRTGYPKVTGSNSEANRNNTFASSKSVATTTDKLPTRILYPLSEYTYNVANVPEVDKFKSKIFWAK</sequence>
<dbReference type="PROSITE" id="PS51257">
    <property type="entry name" value="PROKAR_LIPOPROTEIN"/>
    <property type="match status" value="1"/>
</dbReference>
<dbReference type="EMBL" id="FNUT01000003">
    <property type="protein sequence ID" value="SEF83467.1"/>
    <property type="molecule type" value="Genomic_DNA"/>
</dbReference>
<accession>A0A1H5VAJ8</accession>
<dbReference type="InterPro" id="IPR011990">
    <property type="entry name" value="TPR-like_helical_dom_sf"/>
</dbReference>
<evidence type="ECO:0000313" key="3">
    <source>
        <dbReference type="Proteomes" id="UP000236731"/>
    </source>
</evidence>
<keyword evidence="3" id="KW-1185">Reference proteome</keyword>
<protein>
    <submittedName>
        <fullName evidence="2">Starch-binding associating with outer membrane</fullName>
    </submittedName>
</protein>